<evidence type="ECO:0000313" key="8">
    <source>
        <dbReference type="EMBL" id="RPE66411.1"/>
    </source>
</evidence>
<feature type="transmembrane region" description="Helical" evidence="5">
    <location>
        <begin position="254"/>
        <end position="272"/>
    </location>
</feature>
<feature type="transmembrane region" description="Helical" evidence="5">
    <location>
        <begin position="31"/>
        <end position="52"/>
    </location>
</feature>
<keyword evidence="3 5" id="KW-1133">Transmembrane helix</keyword>
<dbReference type="Proteomes" id="UP000269689">
    <property type="component" value="Unassembled WGS sequence"/>
</dbReference>
<dbReference type="AlphaFoldDB" id="A0A3N4UGP2"/>
<keyword evidence="4 5" id="KW-0472">Membrane</keyword>
<accession>A0A3N4UGP2</accession>
<feature type="transmembrane region" description="Helical" evidence="5">
    <location>
        <begin position="196"/>
        <end position="217"/>
    </location>
</feature>
<dbReference type="PANTHER" id="PTHR32322:SF9">
    <property type="entry name" value="AMINO-ACID METABOLITE EFFLUX PUMP-RELATED"/>
    <property type="match status" value="1"/>
</dbReference>
<evidence type="ECO:0000256" key="3">
    <source>
        <dbReference type="ARBA" id="ARBA00022989"/>
    </source>
</evidence>
<reference evidence="8 9" key="1">
    <citation type="submission" date="2018-11" db="EMBL/GenBank/DDBJ databases">
        <title>Genomic Encyclopedia of Type Strains, Phase IV (KMG-IV): sequencing the most valuable type-strain genomes for metagenomic binning, comparative biology and taxonomic classification.</title>
        <authorList>
            <person name="Goeker M."/>
        </authorList>
    </citation>
    <scope>NUCLEOTIDE SEQUENCE [LARGE SCALE GENOMIC DNA]</scope>
    <source>
        <strain evidence="8 9">DSM 104731</strain>
    </source>
</reference>
<dbReference type="InterPro" id="IPR000620">
    <property type="entry name" value="EamA_dom"/>
</dbReference>
<dbReference type="Pfam" id="PF00892">
    <property type="entry name" value="EamA"/>
    <property type="match status" value="2"/>
</dbReference>
<feature type="chain" id="PRO_5018171522" evidence="6">
    <location>
        <begin position="16"/>
        <end position="278"/>
    </location>
</feature>
<dbReference type="SUPFAM" id="SSF103481">
    <property type="entry name" value="Multidrug resistance efflux transporter EmrE"/>
    <property type="match status" value="2"/>
</dbReference>
<organism evidence="8 9">
    <name type="scientific">Pacificibacter maritimus</name>
    <dbReference type="NCBI Taxonomy" id="762213"/>
    <lineage>
        <taxon>Bacteria</taxon>
        <taxon>Pseudomonadati</taxon>
        <taxon>Pseudomonadota</taxon>
        <taxon>Alphaproteobacteria</taxon>
        <taxon>Rhodobacterales</taxon>
        <taxon>Roseobacteraceae</taxon>
        <taxon>Pacificibacter</taxon>
    </lineage>
</organism>
<gene>
    <name evidence="8" type="ORF">EDD53_2113</name>
</gene>
<dbReference type="GO" id="GO:0016020">
    <property type="term" value="C:membrane"/>
    <property type="evidence" value="ECO:0007669"/>
    <property type="project" value="UniProtKB-SubCell"/>
</dbReference>
<feature type="transmembrane region" description="Helical" evidence="5">
    <location>
        <begin position="89"/>
        <end position="108"/>
    </location>
</feature>
<dbReference type="InterPro" id="IPR050638">
    <property type="entry name" value="AA-Vitamin_Transporters"/>
</dbReference>
<feature type="domain" description="EamA" evidence="7">
    <location>
        <begin position="5"/>
        <end position="132"/>
    </location>
</feature>
<evidence type="ECO:0000256" key="4">
    <source>
        <dbReference type="ARBA" id="ARBA00023136"/>
    </source>
</evidence>
<dbReference type="OrthoDB" id="321830at2"/>
<evidence type="ECO:0000313" key="9">
    <source>
        <dbReference type="Proteomes" id="UP000269689"/>
    </source>
</evidence>
<keyword evidence="6" id="KW-0732">Signal</keyword>
<keyword evidence="2 5" id="KW-0812">Transmembrane</keyword>
<protein>
    <submittedName>
        <fullName evidence="8">Threonine/homoserine efflux transporter RhtA</fullName>
    </submittedName>
</protein>
<evidence type="ECO:0000256" key="5">
    <source>
        <dbReference type="SAM" id="Phobius"/>
    </source>
</evidence>
<sequence>MKLFWLTALAMIAFAANSVLTRMALSDGADPFAFTAIRVFSGAVVLMSLVVFRGGLPKVSWRNYAGSSLTLLAYMLGFSISYLSVSSGIGALILFATVQISMTVGAIVSRDPMPAQRWIGGALALAGLVYLLWPSGEIALTGLGAFAMIVAGIGWGMYSLIGRSAENPLADTAVNFAIATVPTVLVWAVLQGEISATGAGLAVISGGLTSGLGYALWYAILQHLGASRAGVAQLTVPLFASIGGYVILGEQITPKFKIASLLVLGGIALSMVGGPKKR</sequence>
<evidence type="ECO:0000256" key="1">
    <source>
        <dbReference type="ARBA" id="ARBA00004141"/>
    </source>
</evidence>
<dbReference type="RefSeq" id="WP_123793160.1">
    <property type="nucleotide sequence ID" value="NZ_RKQK01000003.1"/>
</dbReference>
<evidence type="ECO:0000256" key="6">
    <source>
        <dbReference type="SAM" id="SignalP"/>
    </source>
</evidence>
<name>A0A3N4UGP2_9RHOB</name>
<comment type="caution">
    <text evidence="8">The sequence shown here is derived from an EMBL/GenBank/DDBJ whole genome shotgun (WGS) entry which is preliminary data.</text>
</comment>
<dbReference type="InterPro" id="IPR037185">
    <property type="entry name" value="EmrE-like"/>
</dbReference>
<comment type="subcellular location">
    <subcellularLocation>
        <location evidence="1">Membrane</location>
        <topology evidence="1">Multi-pass membrane protein</topology>
    </subcellularLocation>
</comment>
<feature type="transmembrane region" description="Helical" evidence="5">
    <location>
        <begin position="139"/>
        <end position="161"/>
    </location>
</feature>
<feature type="domain" description="EamA" evidence="7">
    <location>
        <begin position="143"/>
        <end position="271"/>
    </location>
</feature>
<dbReference type="EMBL" id="RKQK01000003">
    <property type="protein sequence ID" value="RPE66411.1"/>
    <property type="molecule type" value="Genomic_DNA"/>
</dbReference>
<evidence type="ECO:0000259" key="7">
    <source>
        <dbReference type="Pfam" id="PF00892"/>
    </source>
</evidence>
<feature type="transmembrane region" description="Helical" evidence="5">
    <location>
        <begin position="115"/>
        <end position="133"/>
    </location>
</feature>
<dbReference type="PANTHER" id="PTHR32322">
    <property type="entry name" value="INNER MEMBRANE TRANSPORTER"/>
    <property type="match status" value="1"/>
</dbReference>
<proteinExistence type="predicted"/>
<keyword evidence="9" id="KW-1185">Reference proteome</keyword>
<feature type="transmembrane region" description="Helical" evidence="5">
    <location>
        <begin position="229"/>
        <end position="248"/>
    </location>
</feature>
<evidence type="ECO:0000256" key="2">
    <source>
        <dbReference type="ARBA" id="ARBA00022692"/>
    </source>
</evidence>
<feature type="transmembrane region" description="Helical" evidence="5">
    <location>
        <begin position="173"/>
        <end position="190"/>
    </location>
</feature>
<feature type="signal peptide" evidence="6">
    <location>
        <begin position="1"/>
        <end position="15"/>
    </location>
</feature>